<evidence type="ECO:0000313" key="3">
    <source>
        <dbReference type="Proteomes" id="UP000651728"/>
    </source>
</evidence>
<dbReference type="EMBL" id="BOOB01000023">
    <property type="protein sequence ID" value="GIH33256.1"/>
    <property type="molecule type" value="Genomic_DNA"/>
</dbReference>
<evidence type="ECO:0000313" key="2">
    <source>
        <dbReference type="EMBL" id="GIH33256.1"/>
    </source>
</evidence>
<dbReference type="Proteomes" id="UP000651728">
    <property type="component" value="Unassembled WGS sequence"/>
</dbReference>
<organism evidence="2 3">
    <name type="scientific">Microbispora amethystogenes</name>
    <dbReference type="NCBI Taxonomy" id="1427754"/>
    <lineage>
        <taxon>Bacteria</taxon>
        <taxon>Bacillati</taxon>
        <taxon>Actinomycetota</taxon>
        <taxon>Actinomycetes</taxon>
        <taxon>Streptosporangiales</taxon>
        <taxon>Streptosporangiaceae</taxon>
        <taxon>Microbispora</taxon>
    </lineage>
</organism>
<gene>
    <name evidence="2" type="ORF">Mam01_34200</name>
</gene>
<reference evidence="2 3" key="1">
    <citation type="submission" date="2021-01" db="EMBL/GenBank/DDBJ databases">
        <title>Whole genome shotgun sequence of Microbispora amethystogenes NBRC 101907.</title>
        <authorList>
            <person name="Komaki H."/>
            <person name="Tamura T."/>
        </authorList>
    </citation>
    <scope>NUCLEOTIDE SEQUENCE [LARGE SCALE GENOMIC DNA]</scope>
    <source>
        <strain evidence="2 3">NBRC 101907</strain>
    </source>
</reference>
<keyword evidence="3" id="KW-1185">Reference proteome</keyword>
<protein>
    <submittedName>
        <fullName evidence="2">Uncharacterized protein</fullName>
    </submittedName>
</protein>
<comment type="caution">
    <text evidence="2">The sequence shown here is derived from an EMBL/GenBank/DDBJ whole genome shotgun (WGS) entry which is preliminary data.</text>
</comment>
<sequence>MKQVRGGARHVRRAARFAGCGLAQLRGGLSGSRRNQLPDLSAFVRTRSAEALIASPAPPHAEFRKSEIGGEPATAEPHQLTGAVAMLRQRYRVPRHLAGIALAHPLPHQHTRGVQRPEELLFRRRCGGGGDDVLP</sequence>
<name>A0ABQ4FEK5_9ACTN</name>
<evidence type="ECO:0000256" key="1">
    <source>
        <dbReference type="SAM" id="MobiDB-lite"/>
    </source>
</evidence>
<feature type="region of interest" description="Disordered" evidence="1">
    <location>
        <begin position="54"/>
        <end position="75"/>
    </location>
</feature>
<accession>A0ABQ4FEK5</accession>
<proteinExistence type="predicted"/>